<evidence type="ECO:0000313" key="1">
    <source>
        <dbReference type="EMBL" id="PJZ31312.1"/>
    </source>
</evidence>
<protein>
    <submittedName>
        <fullName evidence="1">Uncharacterized protein</fullName>
    </submittedName>
</protein>
<reference evidence="1 2" key="1">
    <citation type="submission" date="2017-07" db="EMBL/GenBank/DDBJ databases">
        <title>Leptospira spp. isolated from tropical soils.</title>
        <authorList>
            <person name="Thibeaux R."/>
            <person name="Iraola G."/>
            <person name="Ferres I."/>
            <person name="Bierque E."/>
            <person name="Girault D."/>
            <person name="Soupe-Gilbert M.-E."/>
            <person name="Picardeau M."/>
            <person name="Goarant C."/>
        </authorList>
    </citation>
    <scope>NUCLEOTIDE SEQUENCE [LARGE SCALE GENOMIC DNA]</scope>
    <source>
        <strain evidence="1 2">JW2-C-B1</strain>
    </source>
</reference>
<name>A0ABX4ND66_9LEPT</name>
<dbReference type="EMBL" id="NPDP01000004">
    <property type="protein sequence ID" value="PJZ31312.1"/>
    <property type="molecule type" value="Genomic_DNA"/>
</dbReference>
<keyword evidence="2" id="KW-1185">Reference proteome</keyword>
<gene>
    <name evidence="1" type="ORF">CH378_03700</name>
</gene>
<organism evidence="1 2">
    <name type="scientific">Leptospira kmetyi</name>
    <dbReference type="NCBI Taxonomy" id="408139"/>
    <lineage>
        <taxon>Bacteria</taxon>
        <taxon>Pseudomonadati</taxon>
        <taxon>Spirochaetota</taxon>
        <taxon>Spirochaetia</taxon>
        <taxon>Leptospirales</taxon>
        <taxon>Leptospiraceae</taxon>
        <taxon>Leptospira</taxon>
    </lineage>
</organism>
<sequence>MLCLLKSSASVFPKRKFSEAIRFCFSRAGHVRQKFPNVILCPMGLSRKIIDRRKIQINRSRF</sequence>
<evidence type="ECO:0000313" key="2">
    <source>
        <dbReference type="Proteomes" id="UP000231919"/>
    </source>
</evidence>
<proteinExistence type="predicted"/>
<dbReference type="Proteomes" id="UP000231919">
    <property type="component" value="Unassembled WGS sequence"/>
</dbReference>
<comment type="caution">
    <text evidence="1">The sequence shown here is derived from an EMBL/GenBank/DDBJ whole genome shotgun (WGS) entry which is preliminary data.</text>
</comment>
<accession>A0ABX4ND66</accession>